<name>A0A9D0YX77_9FIRM</name>
<protein>
    <submittedName>
        <fullName evidence="1">Uncharacterized protein</fullName>
    </submittedName>
</protein>
<sequence>MYPFGRHDRGISRRTRDLLVLAVVVLFLLNLVQLIVHGAGSSLDATVRETFIAQARSDIESAQGLSTQLSRTGGTTTTQQLAQLRQYLYGLTQLNEMTAAIFGTGRALVPQSEVDATLDTVSSCESSLQAGHAIDSQLSTLRAQLATLAEYAAALGE</sequence>
<organism evidence="1 2">
    <name type="scientific">Candidatus Avichristensenella intestinipullorum</name>
    <dbReference type="NCBI Taxonomy" id="2840693"/>
    <lineage>
        <taxon>Bacteria</taxon>
        <taxon>Bacillati</taxon>
        <taxon>Bacillota</taxon>
        <taxon>Clostridia</taxon>
        <taxon>Candidatus Avichristensenella</taxon>
    </lineage>
</organism>
<reference evidence="1" key="2">
    <citation type="journal article" date="2021" name="PeerJ">
        <title>Extensive microbial diversity within the chicken gut microbiome revealed by metagenomics and culture.</title>
        <authorList>
            <person name="Gilroy R."/>
            <person name="Ravi A."/>
            <person name="Getino M."/>
            <person name="Pursley I."/>
            <person name="Horton D.L."/>
            <person name="Alikhan N.F."/>
            <person name="Baker D."/>
            <person name="Gharbi K."/>
            <person name="Hall N."/>
            <person name="Watson M."/>
            <person name="Adriaenssens E.M."/>
            <person name="Foster-Nyarko E."/>
            <person name="Jarju S."/>
            <person name="Secka A."/>
            <person name="Antonio M."/>
            <person name="Oren A."/>
            <person name="Chaudhuri R.R."/>
            <person name="La Ragione R."/>
            <person name="Hildebrand F."/>
            <person name="Pallen M.J."/>
        </authorList>
    </citation>
    <scope>NUCLEOTIDE SEQUENCE</scope>
    <source>
        <strain evidence="1">ChiHile30-977</strain>
    </source>
</reference>
<reference evidence="1" key="1">
    <citation type="submission" date="2020-10" db="EMBL/GenBank/DDBJ databases">
        <authorList>
            <person name="Gilroy R."/>
        </authorList>
    </citation>
    <scope>NUCLEOTIDE SEQUENCE</scope>
    <source>
        <strain evidence="1">ChiHile30-977</strain>
    </source>
</reference>
<dbReference type="Proteomes" id="UP000886819">
    <property type="component" value="Unassembled WGS sequence"/>
</dbReference>
<evidence type="ECO:0000313" key="1">
    <source>
        <dbReference type="EMBL" id="HIQ63749.1"/>
    </source>
</evidence>
<comment type="caution">
    <text evidence="1">The sequence shown here is derived from an EMBL/GenBank/DDBJ whole genome shotgun (WGS) entry which is preliminary data.</text>
</comment>
<accession>A0A9D0YX77</accession>
<dbReference type="EMBL" id="DVFI01000123">
    <property type="protein sequence ID" value="HIQ63749.1"/>
    <property type="molecule type" value="Genomic_DNA"/>
</dbReference>
<evidence type="ECO:0000313" key="2">
    <source>
        <dbReference type="Proteomes" id="UP000886819"/>
    </source>
</evidence>
<proteinExistence type="predicted"/>
<dbReference type="AlphaFoldDB" id="A0A9D0YX77"/>
<gene>
    <name evidence="1" type="ORF">IAA66_09245</name>
</gene>